<dbReference type="AlphaFoldDB" id="A0A177IS38"/>
<evidence type="ECO:0000259" key="1">
    <source>
        <dbReference type="PROSITE" id="PS51819"/>
    </source>
</evidence>
<sequence length="135" mass="14529">MSRPVHFEIEVSNVPHASEFYTAAFGWIYEDYSEYAQRPYYGVITGPEDTPGINGAIMQRDDGATPAGTAPASAPNAAVLTMGVENFDATAQKILAAGGTVVKEKYALPGHTWKGYFLDLDGNIFGIHEPDENAS</sequence>
<keyword evidence="3" id="KW-1185">Reference proteome</keyword>
<evidence type="ECO:0000313" key="3">
    <source>
        <dbReference type="Proteomes" id="UP000076947"/>
    </source>
</evidence>
<proteinExistence type="predicted"/>
<dbReference type="InterPro" id="IPR037523">
    <property type="entry name" value="VOC_core"/>
</dbReference>
<protein>
    <submittedName>
        <fullName evidence="2">Glyoxalase</fullName>
    </submittedName>
</protein>
<dbReference type="InterPro" id="IPR004360">
    <property type="entry name" value="Glyas_Fos-R_dOase_dom"/>
</dbReference>
<dbReference type="RefSeq" id="WP_066837942.1">
    <property type="nucleotide sequence ID" value="NZ_LSTQ01000004.1"/>
</dbReference>
<name>A0A177IS38_9CORY</name>
<accession>A0A177IS38</accession>
<comment type="caution">
    <text evidence="2">The sequence shown here is derived from an EMBL/GenBank/DDBJ whole genome shotgun (WGS) entry which is preliminary data.</text>
</comment>
<feature type="domain" description="VOC" evidence="1">
    <location>
        <begin position="3"/>
        <end position="130"/>
    </location>
</feature>
<dbReference type="STRING" id="1705.CA21670_07865"/>
<dbReference type="SUPFAM" id="SSF54593">
    <property type="entry name" value="Glyoxalase/Bleomycin resistance protein/Dihydroxybiphenyl dioxygenase"/>
    <property type="match status" value="1"/>
</dbReference>
<evidence type="ECO:0000313" key="2">
    <source>
        <dbReference type="EMBL" id="OAH31658.1"/>
    </source>
</evidence>
<dbReference type="Pfam" id="PF00903">
    <property type="entry name" value="Glyoxalase"/>
    <property type="match status" value="1"/>
</dbReference>
<reference evidence="3" key="1">
    <citation type="submission" date="2016-02" db="EMBL/GenBank/DDBJ databases">
        <authorList>
            <person name="Kaur G."/>
            <person name="Nair G.R."/>
            <person name="Mayilraj S."/>
        </authorList>
    </citation>
    <scope>NUCLEOTIDE SEQUENCE [LARGE SCALE GENOMIC DNA]</scope>
    <source>
        <strain evidence="3">GA-15</strain>
    </source>
</reference>
<dbReference type="OrthoDB" id="9793039at2"/>
<dbReference type="EMBL" id="LSTQ01000004">
    <property type="protein sequence ID" value="OAH31658.1"/>
    <property type="molecule type" value="Genomic_DNA"/>
</dbReference>
<dbReference type="InterPro" id="IPR029068">
    <property type="entry name" value="Glyas_Bleomycin-R_OHBP_Dase"/>
</dbReference>
<gene>
    <name evidence="2" type="ORF">AYJ05_08870</name>
</gene>
<dbReference type="InterPro" id="IPR052164">
    <property type="entry name" value="Anthracycline_SecMetBiosynth"/>
</dbReference>
<dbReference type="Proteomes" id="UP000076947">
    <property type="component" value="Unassembled WGS sequence"/>
</dbReference>
<organism evidence="2 3">
    <name type="scientific">Corynebacterium stationis</name>
    <dbReference type="NCBI Taxonomy" id="1705"/>
    <lineage>
        <taxon>Bacteria</taxon>
        <taxon>Bacillati</taxon>
        <taxon>Actinomycetota</taxon>
        <taxon>Actinomycetes</taxon>
        <taxon>Mycobacteriales</taxon>
        <taxon>Corynebacteriaceae</taxon>
        <taxon>Corynebacterium</taxon>
    </lineage>
</organism>
<dbReference type="PROSITE" id="PS51819">
    <property type="entry name" value="VOC"/>
    <property type="match status" value="1"/>
</dbReference>
<dbReference type="PANTHER" id="PTHR33993">
    <property type="entry name" value="GLYOXALASE-RELATED"/>
    <property type="match status" value="1"/>
</dbReference>
<dbReference type="Gene3D" id="3.10.180.10">
    <property type="entry name" value="2,3-Dihydroxybiphenyl 1,2-Dioxygenase, domain 1"/>
    <property type="match status" value="1"/>
</dbReference>
<dbReference type="CDD" id="cd07247">
    <property type="entry name" value="SgaA_N_like"/>
    <property type="match status" value="1"/>
</dbReference>